<evidence type="ECO:0000256" key="1">
    <source>
        <dbReference type="ARBA" id="ARBA00022485"/>
    </source>
</evidence>
<dbReference type="GO" id="GO:0046872">
    <property type="term" value="F:metal ion binding"/>
    <property type="evidence" value="ECO:0007669"/>
    <property type="project" value="UniProtKB-KW"/>
</dbReference>
<dbReference type="Pfam" id="PF03167">
    <property type="entry name" value="UDG"/>
    <property type="match status" value="1"/>
</dbReference>
<gene>
    <name evidence="9" type="ORF">COW25_02490</name>
</gene>
<dbReference type="GO" id="GO:0051539">
    <property type="term" value="F:4 iron, 4 sulfur cluster binding"/>
    <property type="evidence" value="ECO:0007669"/>
    <property type="project" value="UniProtKB-KW"/>
</dbReference>
<evidence type="ECO:0000256" key="6">
    <source>
        <dbReference type="ARBA" id="ARBA00023014"/>
    </source>
</evidence>
<keyword evidence="1" id="KW-0004">4Fe-4S</keyword>
<evidence type="ECO:0000313" key="10">
    <source>
        <dbReference type="Proteomes" id="UP000230215"/>
    </source>
</evidence>
<dbReference type="GO" id="GO:0097506">
    <property type="term" value="F:deaminated base DNA N-glycosylase activity"/>
    <property type="evidence" value="ECO:0007669"/>
    <property type="project" value="UniProtKB-ARBA"/>
</dbReference>
<evidence type="ECO:0000256" key="5">
    <source>
        <dbReference type="ARBA" id="ARBA00023004"/>
    </source>
</evidence>
<keyword evidence="7" id="KW-0234">DNA repair</keyword>
<protein>
    <recommendedName>
        <fullName evidence="8">Uracil-DNA glycosylase-like domain-containing protein</fullName>
    </recommendedName>
</protein>
<evidence type="ECO:0000256" key="3">
    <source>
        <dbReference type="ARBA" id="ARBA00022763"/>
    </source>
</evidence>
<accession>A0A2M7H0U0</accession>
<dbReference type="PANTHER" id="PTHR33693">
    <property type="entry name" value="TYPE-5 URACIL-DNA GLYCOSYLASE"/>
    <property type="match status" value="1"/>
</dbReference>
<comment type="caution">
    <text evidence="9">The sequence shown here is derived from an EMBL/GenBank/DDBJ whole genome shotgun (WGS) entry which is preliminary data.</text>
</comment>
<keyword evidence="6" id="KW-0411">Iron-sulfur</keyword>
<keyword evidence="3" id="KW-0227">DNA damage</keyword>
<evidence type="ECO:0000256" key="4">
    <source>
        <dbReference type="ARBA" id="ARBA00022801"/>
    </source>
</evidence>
<dbReference type="InterPro" id="IPR036895">
    <property type="entry name" value="Uracil-DNA_glycosylase-like_sf"/>
</dbReference>
<evidence type="ECO:0000313" key="9">
    <source>
        <dbReference type="EMBL" id="PIW34706.1"/>
    </source>
</evidence>
<organism evidence="9 10">
    <name type="scientific">Candidatus Nealsonbacteria bacterium CG15_BIG_FIL_POST_REV_8_21_14_020_37_12</name>
    <dbReference type="NCBI Taxonomy" id="1974716"/>
    <lineage>
        <taxon>Bacteria</taxon>
        <taxon>Candidatus Nealsoniibacteriota</taxon>
    </lineage>
</organism>
<dbReference type="Gene3D" id="3.40.470.10">
    <property type="entry name" value="Uracil-DNA glycosylase-like domain"/>
    <property type="match status" value="1"/>
</dbReference>
<dbReference type="CDD" id="cd10030">
    <property type="entry name" value="UDG-F4_TTUDGA_SPO1dp_like"/>
    <property type="match status" value="1"/>
</dbReference>
<evidence type="ECO:0000256" key="2">
    <source>
        <dbReference type="ARBA" id="ARBA00022723"/>
    </source>
</evidence>
<dbReference type="EMBL" id="PFGB01000078">
    <property type="protein sequence ID" value="PIW34706.1"/>
    <property type="molecule type" value="Genomic_DNA"/>
</dbReference>
<reference evidence="10" key="1">
    <citation type="submission" date="2017-09" db="EMBL/GenBank/DDBJ databases">
        <title>Depth-based differentiation of microbial function through sediment-hosted aquifers and enrichment of novel symbionts in the deep terrestrial subsurface.</title>
        <authorList>
            <person name="Probst A.J."/>
            <person name="Ladd B."/>
            <person name="Jarett J.K."/>
            <person name="Geller-Mcgrath D.E."/>
            <person name="Sieber C.M.K."/>
            <person name="Emerson J.B."/>
            <person name="Anantharaman K."/>
            <person name="Thomas B.C."/>
            <person name="Malmstrom R."/>
            <person name="Stieglmeier M."/>
            <person name="Klingl A."/>
            <person name="Woyke T."/>
            <person name="Ryan C.M."/>
            <person name="Banfield J.F."/>
        </authorList>
    </citation>
    <scope>NUCLEOTIDE SEQUENCE [LARGE SCALE GENOMIC DNA]</scope>
</reference>
<dbReference type="PANTHER" id="PTHR33693:SF1">
    <property type="entry name" value="TYPE-4 URACIL-DNA GLYCOSYLASE"/>
    <property type="match status" value="1"/>
</dbReference>
<feature type="domain" description="Uracil-DNA glycosylase-like" evidence="8">
    <location>
        <begin position="31"/>
        <end position="90"/>
    </location>
</feature>
<evidence type="ECO:0000259" key="8">
    <source>
        <dbReference type="Pfam" id="PF03167"/>
    </source>
</evidence>
<dbReference type="Proteomes" id="UP000230215">
    <property type="component" value="Unassembled WGS sequence"/>
</dbReference>
<evidence type="ECO:0000256" key="7">
    <source>
        <dbReference type="ARBA" id="ARBA00023204"/>
    </source>
</evidence>
<dbReference type="SUPFAM" id="SSF52141">
    <property type="entry name" value="Uracil-DNA glycosylase-like"/>
    <property type="match status" value="1"/>
</dbReference>
<keyword evidence="5" id="KW-0408">Iron</keyword>
<keyword evidence="4" id="KW-0378">Hydrolase</keyword>
<sequence>MNKKTKLEKLAREIRNCKKCPLWKTRKNAVPGEGPVNAKIVIIGESPGREEDRRGHPFVGMSGKFLDKLLRKAGIKREEVFITSCLKCRPIICSKIK</sequence>
<name>A0A2M7H0U0_9BACT</name>
<dbReference type="AlphaFoldDB" id="A0A2M7H0U0"/>
<proteinExistence type="predicted"/>
<keyword evidence="2" id="KW-0479">Metal-binding</keyword>
<dbReference type="GO" id="GO:0006281">
    <property type="term" value="P:DNA repair"/>
    <property type="evidence" value="ECO:0007669"/>
    <property type="project" value="UniProtKB-KW"/>
</dbReference>
<dbReference type="InterPro" id="IPR005122">
    <property type="entry name" value="Uracil-DNA_glycosylase-like"/>
</dbReference>
<dbReference type="InterPro" id="IPR051536">
    <property type="entry name" value="UDG_Type-4/5"/>
</dbReference>